<dbReference type="InterPro" id="IPR036259">
    <property type="entry name" value="MFS_trans_sf"/>
</dbReference>
<keyword evidence="2" id="KW-0813">Transport</keyword>
<keyword evidence="10" id="KW-1185">Reference proteome</keyword>
<gene>
    <name evidence="9" type="ORF">FD14_GL002125</name>
</gene>
<evidence type="ECO:0000256" key="5">
    <source>
        <dbReference type="ARBA" id="ARBA00022989"/>
    </source>
</evidence>
<protein>
    <submittedName>
        <fullName evidence="9">Major facilitator family transporter</fullName>
    </submittedName>
</protein>
<sequence length="380" mass="40237">MVSLAISPSYAAIAQAFKASNTMVQMLTSIANLAALIAGLMVGRLVSGSMSRKKIVVTAVALICIGGLLPLAIHGSMGILIVFSAIIGFGQGMVTNMVQILITEELPEKNRQSAMGQNTTFTNIGAMVLITLGGVLAAKSWINNYWVFLIPVLVLIIVMICLPSQNIYANQAKDDADVDANVDNGKIELNKYSWAITFLGFLSMLLYNVFSNNISMFVVSHKLGGSAQAGILSMIGLLGGLLAGLIVGKLAKILPKYTISISFLLMALSYLIIGWSNSMSLVIVGSFLSGAALSVCMAQYPFLISISIKPSSLGMAFGVYNGGLAIGGFLSPLIINPLTNALQNTLHMNIFLVSGVLSVIITVLIVLVQFQARLLKQNLA</sequence>
<evidence type="ECO:0000256" key="2">
    <source>
        <dbReference type="ARBA" id="ARBA00022448"/>
    </source>
</evidence>
<dbReference type="InterPro" id="IPR050171">
    <property type="entry name" value="MFS_Transporters"/>
</dbReference>
<name>A0A0R2F1X3_9LACO</name>
<feature type="transmembrane region" description="Helical" evidence="7">
    <location>
        <begin position="119"/>
        <end position="138"/>
    </location>
</feature>
<feature type="transmembrane region" description="Helical" evidence="7">
    <location>
        <begin position="24"/>
        <end position="43"/>
    </location>
</feature>
<comment type="caution">
    <text evidence="9">The sequence shown here is derived from an EMBL/GenBank/DDBJ whole genome shotgun (WGS) entry which is preliminary data.</text>
</comment>
<organism evidence="9 10">
    <name type="scientific">Secundilactobacillus similis DSM 23365 = JCM 2765</name>
    <dbReference type="NCBI Taxonomy" id="1423804"/>
    <lineage>
        <taxon>Bacteria</taxon>
        <taxon>Bacillati</taxon>
        <taxon>Bacillota</taxon>
        <taxon>Bacilli</taxon>
        <taxon>Lactobacillales</taxon>
        <taxon>Lactobacillaceae</taxon>
        <taxon>Secundilactobacillus</taxon>
    </lineage>
</organism>
<dbReference type="SUPFAM" id="SSF103473">
    <property type="entry name" value="MFS general substrate transporter"/>
    <property type="match status" value="1"/>
</dbReference>
<evidence type="ECO:0000256" key="4">
    <source>
        <dbReference type="ARBA" id="ARBA00022692"/>
    </source>
</evidence>
<dbReference type="GO" id="GO:0005886">
    <property type="term" value="C:plasma membrane"/>
    <property type="evidence" value="ECO:0007669"/>
    <property type="project" value="UniProtKB-SubCell"/>
</dbReference>
<keyword evidence="3" id="KW-1003">Cell membrane</keyword>
<feature type="transmembrane region" description="Helical" evidence="7">
    <location>
        <begin position="230"/>
        <end position="250"/>
    </location>
</feature>
<dbReference type="GO" id="GO:0022857">
    <property type="term" value="F:transmembrane transporter activity"/>
    <property type="evidence" value="ECO:0007669"/>
    <property type="project" value="InterPro"/>
</dbReference>
<accession>A0A0R2F1X3</accession>
<feature type="transmembrane region" description="Helical" evidence="7">
    <location>
        <begin position="257"/>
        <end position="275"/>
    </location>
</feature>
<reference evidence="9 10" key="1">
    <citation type="journal article" date="2015" name="Genome Announc.">
        <title>Expanding the biotechnology potential of lactobacilli through comparative genomics of 213 strains and associated genera.</title>
        <authorList>
            <person name="Sun Z."/>
            <person name="Harris H.M."/>
            <person name="McCann A."/>
            <person name="Guo C."/>
            <person name="Argimon S."/>
            <person name="Zhang W."/>
            <person name="Yang X."/>
            <person name="Jeffery I.B."/>
            <person name="Cooney J.C."/>
            <person name="Kagawa T.F."/>
            <person name="Liu W."/>
            <person name="Song Y."/>
            <person name="Salvetti E."/>
            <person name="Wrobel A."/>
            <person name="Rasinkangas P."/>
            <person name="Parkhill J."/>
            <person name="Rea M.C."/>
            <person name="O'Sullivan O."/>
            <person name="Ritari J."/>
            <person name="Douillard F.P."/>
            <person name="Paul Ross R."/>
            <person name="Yang R."/>
            <person name="Briner A.E."/>
            <person name="Felis G.E."/>
            <person name="de Vos W.M."/>
            <person name="Barrangou R."/>
            <person name="Klaenhammer T.R."/>
            <person name="Caufield P.W."/>
            <person name="Cui Y."/>
            <person name="Zhang H."/>
            <person name="O'Toole P.W."/>
        </authorList>
    </citation>
    <scope>NUCLEOTIDE SEQUENCE [LARGE SCALE GENOMIC DNA]</scope>
    <source>
        <strain evidence="9 10">DSM 23365</strain>
    </source>
</reference>
<feature type="transmembrane region" description="Helical" evidence="7">
    <location>
        <begin position="347"/>
        <end position="368"/>
    </location>
</feature>
<proteinExistence type="predicted"/>
<feature type="transmembrane region" description="Helical" evidence="7">
    <location>
        <begin position="79"/>
        <end position="98"/>
    </location>
</feature>
<feature type="transmembrane region" description="Helical" evidence="7">
    <location>
        <begin position="55"/>
        <end position="73"/>
    </location>
</feature>
<evidence type="ECO:0000256" key="6">
    <source>
        <dbReference type="ARBA" id="ARBA00023136"/>
    </source>
</evidence>
<keyword evidence="4 7" id="KW-0812">Transmembrane</keyword>
<feature type="transmembrane region" description="Helical" evidence="7">
    <location>
        <begin position="315"/>
        <end position="335"/>
    </location>
</feature>
<dbReference type="Pfam" id="PF07690">
    <property type="entry name" value="MFS_1"/>
    <property type="match status" value="2"/>
</dbReference>
<feature type="transmembrane region" description="Helical" evidence="7">
    <location>
        <begin position="281"/>
        <end position="303"/>
    </location>
</feature>
<dbReference type="PANTHER" id="PTHR23517">
    <property type="entry name" value="RESISTANCE PROTEIN MDTM, PUTATIVE-RELATED-RELATED"/>
    <property type="match status" value="1"/>
</dbReference>
<dbReference type="InterPro" id="IPR011701">
    <property type="entry name" value="MFS"/>
</dbReference>
<dbReference type="PATRIC" id="fig|1423804.4.peg.2308"/>
<evidence type="ECO:0000313" key="9">
    <source>
        <dbReference type="EMBL" id="KRN18260.1"/>
    </source>
</evidence>
<dbReference type="InterPro" id="IPR020846">
    <property type="entry name" value="MFS_dom"/>
</dbReference>
<dbReference type="EMBL" id="AYZM01000158">
    <property type="protein sequence ID" value="KRN18260.1"/>
    <property type="molecule type" value="Genomic_DNA"/>
</dbReference>
<evidence type="ECO:0000313" key="10">
    <source>
        <dbReference type="Proteomes" id="UP000051442"/>
    </source>
</evidence>
<comment type="subcellular location">
    <subcellularLocation>
        <location evidence="1">Cell membrane</location>
        <topology evidence="1">Multi-pass membrane protein</topology>
    </subcellularLocation>
</comment>
<dbReference type="PROSITE" id="PS50850">
    <property type="entry name" value="MFS"/>
    <property type="match status" value="1"/>
</dbReference>
<evidence type="ECO:0000256" key="1">
    <source>
        <dbReference type="ARBA" id="ARBA00004651"/>
    </source>
</evidence>
<evidence type="ECO:0000259" key="8">
    <source>
        <dbReference type="PROSITE" id="PS50850"/>
    </source>
</evidence>
<evidence type="ECO:0000256" key="3">
    <source>
        <dbReference type="ARBA" id="ARBA00022475"/>
    </source>
</evidence>
<dbReference type="PROSITE" id="PS00217">
    <property type="entry name" value="SUGAR_TRANSPORT_2"/>
    <property type="match status" value="1"/>
</dbReference>
<dbReference type="InterPro" id="IPR005829">
    <property type="entry name" value="Sugar_transporter_CS"/>
</dbReference>
<feature type="transmembrane region" description="Helical" evidence="7">
    <location>
        <begin position="192"/>
        <end position="210"/>
    </location>
</feature>
<feature type="transmembrane region" description="Helical" evidence="7">
    <location>
        <begin position="144"/>
        <end position="163"/>
    </location>
</feature>
<evidence type="ECO:0000256" key="7">
    <source>
        <dbReference type="SAM" id="Phobius"/>
    </source>
</evidence>
<dbReference type="STRING" id="1423804.FD14_GL002125"/>
<dbReference type="Proteomes" id="UP000051442">
    <property type="component" value="Unassembled WGS sequence"/>
</dbReference>
<dbReference type="AlphaFoldDB" id="A0A0R2F1X3"/>
<dbReference type="Gene3D" id="1.20.1250.20">
    <property type="entry name" value="MFS general substrate transporter like domains"/>
    <property type="match status" value="2"/>
</dbReference>
<feature type="domain" description="Major facilitator superfamily (MFS) profile" evidence="8">
    <location>
        <begin position="1"/>
        <end position="373"/>
    </location>
</feature>
<keyword evidence="6 7" id="KW-0472">Membrane</keyword>
<keyword evidence="5 7" id="KW-1133">Transmembrane helix</keyword>